<dbReference type="Proteomes" id="UP000250235">
    <property type="component" value="Unassembled WGS sequence"/>
</dbReference>
<keyword evidence="3" id="KW-1185">Reference proteome</keyword>
<evidence type="ECO:0000256" key="1">
    <source>
        <dbReference type="SAM" id="MobiDB-lite"/>
    </source>
</evidence>
<proteinExistence type="predicted"/>
<feature type="compositionally biased region" description="Polar residues" evidence="1">
    <location>
        <begin position="82"/>
        <end position="100"/>
    </location>
</feature>
<sequence length="106" mass="12262">MENQISSELRTDQIGRSAQNKYIRSDVIRSADRSKLAYNLREQLRDRSRTAETAQRYIEKNKTAHSYTNKVEADQSCKVHNETAQSSTKQIRAKQSSTKQIRARTT</sequence>
<dbReference type="EMBL" id="KV011196">
    <property type="protein sequence ID" value="KZV26590.1"/>
    <property type="molecule type" value="Genomic_DNA"/>
</dbReference>
<evidence type="ECO:0000313" key="2">
    <source>
        <dbReference type="EMBL" id="KZV26590.1"/>
    </source>
</evidence>
<feature type="region of interest" description="Disordered" evidence="1">
    <location>
        <begin position="78"/>
        <end position="106"/>
    </location>
</feature>
<organism evidence="2 3">
    <name type="scientific">Dorcoceras hygrometricum</name>
    <dbReference type="NCBI Taxonomy" id="472368"/>
    <lineage>
        <taxon>Eukaryota</taxon>
        <taxon>Viridiplantae</taxon>
        <taxon>Streptophyta</taxon>
        <taxon>Embryophyta</taxon>
        <taxon>Tracheophyta</taxon>
        <taxon>Spermatophyta</taxon>
        <taxon>Magnoliopsida</taxon>
        <taxon>eudicotyledons</taxon>
        <taxon>Gunneridae</taxon>
        <taxon>Pentapetalae</taxon>
        <taxon>asterids</taxon>
        <taxon>lamiids</taxon>
        <taxon>Lamiales</taxon>
        <taxon>Gesneriaceae</taxon>
        <taxon>Didymocarpoideae</taxon>
        <taxon>Trichosporeae</taxon>
        <taxon>Loxocarpinae</taxon>
        <taxon>Dorcoceras</taxon>
    </lineage>
</organism>
<name>A0A2Z7B018_9LAMI</name>
<reference evidence="2 3" key="1">
    <citation type="journal article" date="2015" name="Proc. Natl. Acad. Sci. U.S.A.">
        <title>The resurrection genome of Boea hygrometrica: A blueprint for survival of dehydration.</title>
        <authorList>
            <person name="Xiao L."/>
            <person name="Yang G."/>
            <person name="Zhang L."/>
            <person name="Yang X."/>
            <person name="Zhao S."/>
            <person name="Ji Z."/>
            <person name="Zhou Q."/>
            <person name="Hu M."/>
            <person name="Wang Y."/>
            <person name="Chen M."/>
            <person name="Xu Y."/>
            <person name="Jin H."/>
            <person name="Xiao X."/>
            <person name="Hu G."/>
            <person name="Bao F."/>
            <person name="Hu Y."/>
            <person name="Wan P."/>
            <person name="Li L."/>
            <person name="Deng X."/>
            <person name="Kuang T."/>
            <person name="Xiang C."/>
            <person name="Zhu J.K."/>
            <person name="Oliver M.J."/>
            <person name="He Y."/>
        </authorList>
    </citation>
    <scope>NUCLEOTIDE SEQUENCE [LARGE SCALE GENOMIC DNA]</scope>
    <source>
        <strain evidence="3">cv. XS01</strain>
    </source>
</reference>
<accession>A0A2Z7B018</accession>
<evidence type="ECO:0000313" key="3">
    <source>
        <dbReference type="Proteomes" id="UP000250235"/>
    </source>
</evidence>
<dbReference type="AlphaFoldDB" id="A0A2Z7B018"/>
<protein>
    <submittedName>
        <fullName evidence="2">Pentatricopeptide repeat-containing protein</fullName>
    </submittedName>
</protein>
<gene>
    <name evidence="2" type="ORF">F511_07555</name>
</gene>